<feature type="compositionally biased region" description="Polar residues" evidence="1">
    <location>
        <begin position="23"/>
        <end position="32"/>
    </location>
</feature>
<dbReference type="EMBL" id="JADBEK010000001">
    <property type="protein sequence ID" value="MBE1593842.1"/>
    <property type="molecule type" value="Genomic_DNA"/>
</dbReference>
<reference evidence="2 3" key="1">
    <citation type="submission" date="2020-10" db="EMBL/GenBank/DDBJ databases">
        <title>Sequencing the genomes of 1000 actinobacteria strains.</title>
        <authorList>
            <person name="Klenk H.-P."/>
        </authorList>
    </citation>
    <scope>NUCLEOTIDE SEQUENCE [LARGE SCALE GENOMIC DNA]</scope>
    <source>
        <strain evidence="2 3">DSM 43173</strain>
    </source>
</reference>
<evidence type="ECO:0000313" key="2">
    <source>
        <dbReference type="EMBL" id="MBE1593842.1"/>
    </source>
</evidence>
<dbReference type="Proteomes" id="UP000633509">
    <property type="component" value="Unassembled WGS sequence"/>
</dbReference>
<gene>
    <name evidence="2" type="ORF">H4W80_012100</name>
</gene>
<feature type="region of interest" description="Disordered" evidence="1">
    <location>
        <begin position="1"/>
        <end position="44"/>
    </location>
</feature>
<comment type="caution">
    <text evidence="2">The sequence shown here is derived from an EMBL/GenBank/DDBJ whole genome shotgun (WGS) entry which is preliminary data.</text>
</comment>
<accession>A0ABR9MLQ9</accession>
<sequence length="44" mass="4514">MAGPLPEPGPRLRQLAGRAGQVVRTSTSSVNDQALPAGSTVIRT</sequence>
<dbReference type="RefSeq" id="WP_264086239.1">
    <property type="nucleotide sequence ID" value="NZ_JADBEK010000001.1"/>
</dbReference>
<proteinExistence type="predicted"/>
<keyword evidence="3" id="KW-1185">Reference proteome</keyword>
<evidence type="ECO:0000256" key="1">
    <source>
        <dbReference type="SAM" id="MobiDB-lite"/>
    </source>
</evidence>
<evidence type="ECO:0000313" key="3">
    <source>
        <dbReference type="Proteomes" id="UP000633509"/>
    </source>
</evidence>
<name>A0ABR9MLQ9_9ACTN</name>
<organism evidence="2 3">
    <name type="scientific">Nonomuraea angiospora</name>
    <dbReference type="NCBI Taxonomy" id="46172"/>
    <lineage>
        <taxon>Bacteria</taxon>
        <taxon>Bacillati</taxon>
        <taxon>Actinomycetota</taxon>
        <taxon>Actinomycetes</taxon>
        <taxon>Streptosporangiales</taxon>
        <taxon>Streptosporangiaceae</taxon>
        <taxon>Nonomuraea</taxon>
    </lineage>
</organism>
<protein>
    <submittedName>
        <fullName evidence="2">Uncharacterized protein</fullName>
    </submittedName>
</protein>